<dbReference type="SUPFAM" id="SSF47781">
    <property type="entry name" value="RuvA domain 2-like"/>
    <property type="match status" value="1"/>
</dbReference>
<evidence type="ECO:0000259" key="3">
    <source>
        <dbReference type="SMART" id="SM00278"/>
    </source>
</evidence>
<feature type="region of interest" description="Disordered" evidence="1">
    <location>
        <begin position="66"/>
        <end position="88"/>
    </location>
</feature>
<protein>
    <recommendedName>
        <fullName evidence="3">Helix-hairpin-helix DNA-binding motif class 1 domain-containing protein</fullName>
    </recommendedName>
</protein>
<dbReference type="InterPro" id="IPR010994">
    <property type="entry name" value="RuvA_2-like"/>
</dbReference>
<dbReference type="Gene3D" id="3.10.560.10">
    <property type="entry name" value="Outer membrane lipoprotein wza domain like"/>
    <property type="match status" value="1"/>
</dbReference>
<gene>
    <name evidence="4" type="ORF">GCM10011366_09150</name>
</gene>
<dbReference type="GO" id="GO:0006281">
    <property type="term" value="P:DNA repair"/>
    <property type="evidence" value="ECO:0007669"/>
    <property type="project" value="InterPro"/>
</dbReference>
<keyword evidence="2" id="KW-1133">Transmembrane helix</keyword>
<dbReference type="Proteomes" id="UP000605670">
    <property type="component" value="Unassembled WGS sequence"/>
</dbReference>
<evidence type="ECO:0000256" key="2">
    <source>
        <dbReference type="SAM" id="Phobius"/>
    </source>
</evidence>
<organism evidence="4 5">
    <name type="scientific">Ornithinimicrobium tianjinense</name>
    <dbReference type="NCBI Taxonomy" id="1195761"/>
    <lineage>
        <taxon>Bacteria</taxon>
        <taxon>Bacillati</taxon>
        <taxon>Actinomycetota</taxon>
        <taxon>Actinomycetes</taxon>
        <taxon>Micrococcales</taxon>
        <taxon>Ornithinimicrobiaceae</taxon>
        <taxon>Ornithinimicrobium</taxon>
    </lineage>
</organism>
<dbReference type="InterPro" id="IPR003583">
    <property type="entry name" value="Hlx-hairpin-Hlx_DNA-bd_motif"/>
</dbReference>
<evidence type="ECO:0000313" key="4">
    <source>
        <dbReference type="EMBL" id="GGF43486.1"/>
    </source>
</evidence>
<keyword evidence="2" id="KW-0472">Membrane</keyword>
<dbReference type="GO" id="GO:0003677">
    <property type="term" value="F:DNA binding"/>
    <property type="evidence" value="ECO:0007669"/>
    <property type="project" value="InterPro"/>
</dbReference>
<keyword evidence="5" id="KW-1185">Reference proteome</keyword>
<dbReference type="InterPro" id="IPR051675">
    <property type="entry name" value="Endo/Exo/Phosphatase_dom_1"/>
</dbReference>
<dbReference type="Gene3D" id="1.10.150.280">
    <property type="entry name" value="AF1531-like domain"/>
    <property type="match status" value="1"/>
</dbReference>
<proteinExistence type="predicted"/>
<accession>A0A917F403</accession>
<dbReference type="Pfam" id="PF10531">
    <property type="entry name" value="SLBB"/>
    <property type="match status" value="1"/>
</dbReference>
<dbReference type="EMBL" id="BMEM01000001">
    <property type="protein sequence ID" value="GGF43486.1"/>
    <property type="molecule type" value="Genomic_DNA"/>
</dbReference>
<evidence type="ECO:0000313" key="5">
    <source>
        <dbReference type="Proteomes" id="UP000605670"/>
    </source>
</evidence>
<dbReference type="AlphaFoldDB" id="A0A917F403"/>
<keyword evidence="2" id="KW-0812">Transmembrane</keyword>
<feature type="domain" description="Helix-hairpin-helix DNA-binding motif class 1" evidence="3">
    <location>
        <begin position="326"/>
        <end position="345"/>
    </location>
</feature>
<feature type="transmembrane region" description="Helical" evidence="2">
    <location>
        <begin position="113"/>
        <end position="135"/>
    </location>
</feature>
<feature type="domain" description="Helix-hairpin-helix DNA-binding motif class 1" evidence="3">
    <location>
        <begin position="296"/>
        <end position="315"/>
    </location>
</feature>
<name>A0A917F403_9MICO</name>
<feature type="compositionally biased region" description="Low complexity" evidence="1">
    <location>
        <begin position="182"/>
        <end position="191"/>
    </location>
</feature>
<reference evidence="4" key="2">
    <citation type="submission" date="2020-09" db="EMBL/GenBank/DDBJ databases">
        <authorList>
            <person name="Sun Q."/>
            <person name="Zhou Y."/>
        </authorList>
    </citation>
    <scope>NUCLEOTIDE SEQUENCE</scope>
    <source>
        <strain evidence="4">CGMCC 1.12160</strain>
    </source>
</reference>
<dbReference type="InterPro" id="IPR019554">
    <property type="entry name" value="Soluble_ligand-bd"/>
</dbReference>
<feature type="region of interest" description="Disordered" evidence="1">
    <location>
        <begin position="145"/>
        <end position="191"/>
    </location>
</feature>
<comment type="caution">
    <text evidence="4">The sequence shown here is derived from an EMBL/GenBank/DDBJ whole genome shotgun (WGS) entry which is preliminary data.</text>
</comment>
<dbReference type="GO" id="GO:0015628">
    <property type="term" value="P:protein secretion by the type II secretion system"/>
    <property type="evidence" value="ECO:0007669"/>
    <property type="project" value="TreeGrafter"/>
</dbReference>
<dbReference type="SMART" id="SM00278">
    <property type="entry name" value="HhH1"/>
    <property type="match status" value="2"/>
</dbReference>
<feature type="compositionally biased region" description="Basic and acidic residues" evidence="1">
    <location>
        <begin position="159"/>
        <end position="170"/>
    </location>
</feature>
<sequence>MSTEARGTLVATGRPTYVRGMPRDAATETEPDRLADLLRHLRQDHGQHGEHLDDLHLDDLHLDGPHVDGPHVDDSIGEDEGWAVPDGRHRRGRVPVVSVPESVRSVDLTVRPAAVRGLLVVALVVVLVLTGRWGWATLRAAPEPVAVSAGRDGAPGVEHASDEADSRPEEGGPSAPVAAVDPTSSTAQAPAPRPARLLVHVAGQVASPGVVDLPAGSRVIDAVEAAGGFAQEADQGALNLARPLVDGEQVWVGRPGEAPPAGAVVPGPGMPSSSAPGTVTAGAPAGLLDLNAADQAALEELPGIGPVTAGHILAWREAHGRFTSVDELLEVSGIGERTLAQLEPLVTVSG</sequence>
<dbReference type="Pfam" id="PF12836">
    <property type="entry name" value="HHH_3"/>
    <property type="match status" value="1"/>
</dbReference>
<reference evidence="4" key="1">
    <citation type="journal article" date="2014" name="Int. J. Syst. Evol. Microbiol.">
        <title>Complete genome sequence of Corynebacterium casei LMG S-19264T (=DSM 44701T), isolated from a smear-ripened cheese.</title>
        <authorList>
            <consortium name="US DOE Joint Genome Institute (JGI-PGF)"/>
            <person name="Walter F."/>
            <person name="Albersmeier A."/>
            <person name="Kalinowski J."/>
            <person name="Ruckert C."/>
        </authorList>
    </citation>
    <scope>NUCLEOTIDE SEQUENCE</scope>
    <source>
        <strain evidence="4">CGMCC 1.12160</strain>
    </source>
</reference>
<dbReference type="PANTHER" id="PTHR21180">
    <property type="entry name" value="ENDONUCLEASE/EXONUCLEASE/PHOSPHATASE FAMILY DOMAIN-CONTAINING PROTEIN 1"/>
    <property type="match status" value="1"/>
</dbReference>
<dbReference type="GO" id="GO:0015627">
    <property type="term" value="C:type II protein secretion system complex"/>
    <property type="evidence" value="ECO:0007669"/>
    <property type="project" value="TreeGrafter"/>
</dbReference>
<evidence type="ECO:0000256" key="1">
    <source>
        <dbReference type="SAM" id="MobiDB-lite"/>
    </source>
</evidence>
<dbReference type="PANTHER" id="PTHR21180:SF32">
    <property type="entry name" value="ENDONUCLEASE_EXONUCLEASE_PHOSPHATASE FAMILY DOMAIN-CONTAINING PROTEIN 1"/>
    <property type="match status" value="1"/>
</dbReference>